<feature type="compositionally biased region" description="Basic and acidic residues" evidence="1">
    <location>
        <begin position="1461"/>
        <end position="1497"/>
    </location>
</feature>
<keyword evidence="4" id="KW-1185">Reference proteome</keyword>
<dbReference type="SUPFAM" id="SSF49562">
    <property type="entry name" value="C2 domain (Calcium/lipid-binding domain, CaLB)"/>
    <property type="match status" value="1"/>
</dbReference>
<feature type="compositionally biased region" description="Polar residues" evidence="1">
    <location>
        <begin position="689"/>
        <end position="699"/>
    </location>
</feature>
<feature type="compositionally biased region" description="Basic and acidic residues" evidence="1">
    <location>
        <begin position="1740"/>
        <end position="1766"/>
    </location>
</feature>
<feature type="compositionally biased region" description="Basic and acidic residues" evidence="1">
    <location>
        <begin position="337"/>
        <end position="348"/>
    </location>
</feature>
<feature type="compositionally biased region" description="Basic and acidic residues" evidence="1">
    <location>
        <begin position="292"/>
        <end position="311"/>
    </location>
</feature>
<feature type="compositionally biased region" description="Low complexity" evidence="1">
    <location>
        <begin position="356"/>
        <end position="365"/>
    </location>
</feature>
<reference evidence="2" key="2">
    <citation type="submission" date="2011-03" db="EMBL/GenBank/DDBJ databases">
        <title>Comparative genomics and transcriptomics of Neospora caninum and Toxoplasma gondii.</title>
        <authorList>
            <person name="Reid A.J."/>
            <person name="Sohal A."/>
            <person name="Harris D."/>
            <person name="Quail M."/>
            <person name="Sanders M."/>
            <person name="Berriman M."/>
            <person name="Wastling J.M."/>
            <person name="Pain A."/>
        </authorList>
    </citation>
    <scope>NUCLEOTIDE SEQUENCE</scope>
    <source>
        <strain evidence="2">Liverpool</strain>
    </source>
</reference>
<feature type="compositionally biased region" description="Low complexity" evidence="1">
    <location>
        <begin position="2180"/>
        <end position="2217"/>
    </location>
</feature>
<dbReference type="OrthoDB" id="334024at2759"/>
<feature type="compositionally biased region" description="Basic and acidic residues" evidence="1">
    <location>
        <begin position="492"/>
        <end position="521"/>
    </location>
</feature>
<feature type="compositionally biased region" description="Polar residues" evidence="1">
    <location>
        <begin position="1593"/>
        <end position="1602"/>
    </location>
</feature>
<feature type="region of interest" description="Disordered" evidence="1">
    <location>
        <begin position="2080"/>
        <end position="2139"/>
    </location>
</feature>
<feature type="compositionally biased region" description="Basic and acidic residues" evidence="1">
    <location>
        <begin position="1257"/>
        <end position="1280"/>
    </location>
</feature>
<feature type="compositionally biased region" description="Polar residues" evidence="1">
    <location>
        <begin position="2009"/>
        <end position="2018"/>
    </location>
</feature>
<organism evidence="2 4">
    <name type="scientific">Neospora caninum (strain Liverpool)</name>
    <dbReference type="NCBI Taxonomy" id="572307"/>
    <lineage>
        <taxon>Eukaryota</taxon>
        <taxon>Sar</taxon>
        <taxon>Alveolata</taxon>
        <taxon>Apicomplexa</taxon>
        <taxon>Conoidasida</taxon>
        <taxon>Coccidia</taxon>
        <taxon>Eucoccidiorida</taxon>
        <taxon>Eimeriorina</taxon>
        <taxon>Sarcocystidae</taxon>
        <taxon>Neospora</taxon>
    </lineage>
</organism>
<feature type="compositionally biased region" description="Low complexity" evidence="1">
    <location>
        <begin position="710"/>
        <end position="723"/>
    </location>
</feature>
<feature type="compositionally biased region" description="Low complexity" evidence="1">
    <location>
        <begin position="674"/>
        <end position="688"/>
    </location>
</feature>
<feature type="compositionally biased region" description="Basic and acidic residues" evidence="1">
    <location>
        <begin position="606"/>
        <end position="631"/>
    </location>
</feature>
<dbReference type="InterPro" id="IPR035892">
    <property type="entry name" value="C2_domain_sf"/>
</dbReference>
<feature type="compositionally biased region" description="Low complexity" evidence="1">
    <location>
        <begin position="270"/>
        <end position="281"/>
    </location>
</feature>
<feature type="compositionally biased region" description="Basic and acidic residues" evidence="1">
    <location>
        <begin position="1558"/>
        <end position="1569"/>
    </location>
</feature>
<feature type="compositionally biased region" description="Basic and acidic residues" evidence="1">
    <location>
        <begin position="550"/>
        <end position="586"/>
    </location>
</feature>
<dbReference type="VEuPathDB" id="ToxoDB:NCLIV_014400"/>
<evidence type="ECO:0000313" key="3">
    <source>
        <dbReference type="EMBL" id="CEL65600.1"/>
    </source>
</evidence>
<evidence type="ECO:0000313" key="4">
    <source>
        <dbReference type="Proteomes" id="UP000007494"/>
    </source>
</evidence>
<sequence>MQTSQAGTCADSASQPSKAASAPLLAVRVLRCEGLKHTGMHAVEVEVGGQRRVSGWAEGCHDATFDFSSTFSKVPRDGNVRLSVWHKRSWRDDKRVCDTYFSIHSLFLAPAHAYRGWLGLEHNTRFAGQILVDFSLLRRRTTAEKGEGARTVKAGDSATAERGHREEAVERQSGGKAGEAVDEGDGRESPGEEDVQRHLGDRRGKGEGEERPNEDDVEGRQAETEIPLSLRPRRSDQAVSSVRRNRQQPTQSAQSSHISPSPSSAPHPPFWASSSSCSSSSSRKRRPSSLGRGEKREAVDDQGERSRDADARLPSPLWSASSPGAGPPVDLLSLDVEIQRRTEERTEETAAPPSPALSGGPAGHASPRRPTQQVFSPAAARDREDRAFAPPHTRKDEAAESAEDAGRPADPGDVSRETKGDREAFLLASDSAQVATPEKKAETRDACLGTGQRAPAEQPALEGVSSSSQLSLVRYEREERARGRATATGRACETRGGRNHLLAERARDGARRQQARTEEKAAAFTEQQTGSWERRERRRDGSRGSAGGQEDERGQREGGEEYGAKDLSRSGEERVRDLRCEQDAEKGATGPELPLTGPSERDEDCDGPRVAEARKGCEEARAEEQVERRGEQTPSLPRKHTVPLKARDARDGRGTLTPRLESAKKEPAGGVHVSFASASSPWSFSPDSQQEPLQFSPAAQTAEEPAPVDSFLSSLSSLSSRSFPARDSRRRELSASPAVLPAGTLDTATRERDWKALDEIFFAECSCAKPPEEGQPAVAEGAGVQNRPSGESRAERGSDFPVDARAVANEGATGAFSKQDEDTSVLADREERGRSAWRDEAVDRADERRRRDSAREERGWESETRKIDGSEETQGRSRGRWTREDAPHVLPRHPRRRYSANSENTHVGNIPDGGMERAQGGGRVRRSSSPTGAEFGERDGERNAGRRGLETRVGSHRDRGRFGAGAVSGQPRFAGEPEAFPAPLFPAQKETASTPARVSPASGGLPVREAPIFPADLPASEAGENDMKPNRDSSGSVGGLRAEEGARLVSQGRGAKGQHGERGEWLEDGTLRAAETGSGATWAEAPSAAVKTLSEEEKKRFHREGLVETHRETRAANGDFGPLHAYSPWGGVATSHSPATDNFFAAAPLSDSSPKIQQISSGSSPKAQQNSSSSWLPSSFPAVSWYPVSPPEQTHPSEGVRPVSQTGEKKEGGEAGGAFFPDSRDSTSRAGHPVPASSPPPFPSSSDSFEGVFVPAEPRRAPPAQEKKFSRLRFHLEWPKLKTRGKRKKTQPEASPSTAGGASPSRNAPSQDGQPGALGKPKEKRRSVSSRSTFSAPSSSTRRVSSPSFPAERDSEPPPFPLGDPDAVRSRRSSRRSRASSLSSATGQPGSGPPPASAAGSRRPSVPVLPPPPLDVANLQVRSYARDPLAPSLSALSASPAPALHWQYPPVAKETVAPRPNSREKGREAREKGREAREKGREAREKGREAGEEREALEPDGSVEFPPFSPLAQEEMAFARLVSDPVSTDAPPRLPPPPGDEGVCVEHGEDEAENGQQGDRRERGDREAARTAFSVKKKGTARRAGTSKKTRRSLFSSGSFSQGDALFPEAPAPHAAPLPLSPFLAPAGWTESGPSPVAAPVLLSPSHSSGGCASGREKKDSPPAPLRCRERSSPVGESPPFLGGSEGRSKREEREGHFFSAPPRTPTLAMPVRPPENALPDRRPLPPLSPEARRRRRHGSAAEDRLEAGAGEDVHVRTGAKMREPRPVGLPGGPYADRRRHGELARRHGDASFVSREHQTILSRAPAANEGGKKRGDWAHAVQPASPGSAVSSAEPPAPYRPSLSGHPLLGYPAGRSPFGPGSPGPESFRFPAFPSHPPFPSSCPPAYPATPHPPAPMLRSSCPLSGARPFFSSFSSPSSPFVSSASASPSGDATLQAWRESAGVECRNSAAVAPQMQVEPILPAPSGDGKANSPFVCYSGGNCASASPFATAGAPLSSGFAGAPGSERNPQGTQSRNPFVLSESPRTFPPPRSSFSAPVSSLPFSPSSPPPRTLPVFSPRPVSASAAFPAHLVSHSPFAAASASPGGVHVPGERPPGPWTRGLASQSDGDVDRNPFARFGPGAKKGSHSVPQPPLASSVAVACAALRAPGAAGPGMPFSSSASFLSLQTPQGSSPPSFPSSSPASASSFSSPFSSSSRLVKASGQQGAGSASSSGATEARSCEAEKTPREAGEAQTPQAAQQGRGRRVGEQPTLVERPDPQDARGSGAEDGPTRGRQRERSVNEDAKLGDGVEMPIQAPRFPSPTPH</sequence>
<dbReference type="Proteomes" id="UP000007494">
    <property type="component" value="Chromosome V"/>
</dbReference>
<feature type="compositionally biased region" description="Low complexity" evidence="1">
    <location>
        <begin position="1160"/>
        <end position="1184"/>
    </location>
</feature>
<name>F0VDD1_NEOCL</name>
<feature type="compositionally biased region" description="Polar residues" evidence="1">
    <location>
        <begin position="1150"/>
        <end position="1159"/>
    </location>
</feature>
<dbReference type="GeneID" id="13444034"/>
<dbReference type="EMBL" id="FR823386">
    <property type="protein sequence ID" value="CBZ51646.1"/>
    <property type="molecule type" value="Genomic_DNA"/>
</dbReference>
<feature type="compositionally biased region" description="Basic and acidic residues" evidence="1">
    <location>
        <begin position="1655"/>
        <end position="1672"/>
    </location>
</feature>
<feature type="compositionally biased region" description="Low complexity" evidence="1">
    <location>
        <begin position="2151"/>
        <end position="2164"/>
    </location>
</feature>
<feature type="compositionally biased region" description="Low complexity" evidence="1">
    <location>
        <begin position="2034"/>
        <end position="2046"/>
    </location>
</feature>
<feature type="compositionally biased region" description="Basic and acidic residues" evidence="1">
    <location>
        <begin position="827"/>
        <end position="887"/>
    </location>
</feature>
<feature type="compositionally biased region" description="Basic and acidic residues" evidence="1">
    <location>
        <begin position="532"/>
        <end position="542"/>
    </location>
</feature>
<reference evidence="3" key="4">
    <citation type="journal article" date="2015" name="PLoS ONE">
        <title>Comprehensive Evaluation of Toxoplasma gondii VEG and Neospora caninum LIV Genomes with Tachyzoite Stage Transcriptome and Proteome Defines Novel Transcript Features.</title>
        <authorList>
            <person name="Ramaprasad A."/>
            <person name="Mourier T."/>
            <person name="Naeem R."/>
            <person name="Malas T.B."/>
            <person name="Moussa E."/>
            <person name="Panigrahi A."/>
            <person name="Vermont S.J."/>
            <person name="Otto T.D."/>
            <person name="Wastling J."/>
            <person name="Pain A."/>
        </authorList>
    </citation>
    <scope>NUCLEOTIDE SEQUENCE</scope>
    <source>
        <strain evidence="3">Liverpool</strain>
    </source>
</reference>
<feature type="compositionally biased region" description="Low complexity" evidence="1">
    <location>
        <begin position="252"/>
        <end position="262"/>
    </location>
</feature>
<evidence type="ECO:0000256" key="1">
    <source>
        <dbReference type="SAM" id="MobiDB-lite"/>
    </source>
</evidence>
<feature type="compositionally biased region" description="Pro residues" evidence="1">
    <location>
        <begin position="1610"/>
        <end position="1620"/>
    </location>
</feature>
<reference evidence="4" key="3">
    <citation type="journal article" date="2012" name="PLoS Pathog.">
        <title>Comparative genomics of the apicomplexan parasites Toxoplasma gondii and Neospora caninum: Coccidia differing in host range and transmission strategy.</title>
        <authorList>
            <person name="Reid A.J."/>
            <person name="Vermont S.J."/>
            <person name="Cotton J.A."/>
            <person name="Harris D."/>
            <person name="Hill-Cawthorne G.A."/>
            <person name="Konen-Waisman S."/>
            <person name="Latham S.M."/>
            <person name="Mourier T."/>
            <person name="Norton R."/>
            <person name="Quail M.A."/>
            <person name="Sanders M."/>
            <person name="Shanmugam D."/>
            <person name="Sohal A."/>
            <person name="Wasmuth J.D."/>
            <person name="Brunk B."/>
            <person name="Grigg M.E."/>
            <person name="Howard J.C."/>
            <person name="Parkinson J."/>
            <person name="Roos D.S."/>
            <person name="Trees A.J."/>
            <person name="Berriman M."/>
            <person name="Pain A."/>
            <person name="Wastling J.M."/>
        </authorList>
    </citation>
    <scope>NUCLEOTIDE SEQUENCE [LARGE SCALE GENOMIC DNA]</scope>
    <source>
        <strain evidence="4">Liverpool</strain>
    </source>
</reference>
<feature type="compositionally biased region" description="Basic residues" evidence="1">
    <location>
        <begin position="1575"/>
        <end position="1592"/>
    </location>
</feature>
<dbReference type="InParanoid" id="F0VDD1"/>
<feature type="compositionally biased region" description="Basic and acidic residues" evidence="1">
    <location>
        <begin position="2272"/>
        <end position="2291"/>
    </location>
</feature>
<feature type="region of interest" description="Disordered" evidence="1">
    <location>
        <begin position="769"/>
        <end position="1415"/>
    </location>
</feature>
<accession>F0VDD1</accession>
<feature type="region of interest" description="Disordered" evidence="1">
    <location>
        <begin position="2151"/>
        <end position="2308"/>
    </location>
</feature>
<feature type="compositionally biased region" description="Basic and acidic residues" evidence="1">
    <location>
        <begin position="935"/>
        <end position="961"/>
    </location>
</feature>
<protein>
    <submittedName>
        <fullName evidence="3">Glutamic acid-rich protein, putative</fullName>
    </submittedName>
    <submittedName>
        <fullName evidence="2">Putative glutamic acid-rich protein</fullName>
    </submittedName>
</protein>
<feature type="compositionally biased region" description="Basic and acidic residues" evidence="1">
    <location>
        <begin position="380"/>
        <end position="398"/>
    </location>
</feature>
<feature type="compositionally biased region" description="Basic and acidic residues" evidence="1">
    <location>
        <begin position="413"/>
        <end position="424"/>
    </location>
</feature>
<feature type="compositionally biased region" description="Low complexity" evidence="1">
    <location>
        <begin position="1379"/>
        <end position="1388"/>
    </location>
</feature>
<feature type="compositionally biased region" description="Basic and acidic residues" evidence="1">
    <location>
        <begin position="1776"/>
        <end position="1799"/>
    </location>
</feature>
<feature type="compositionally biased region" description="Low complexity" evidence="1">
    <location>
        <begin position="1397"/>
        <end position="1406"/>
    </location>
</feature>
<gene>
    <name evidence="3" type="ORF">BN1204_014400</name>
    <name evidence="2" type="ORF">NCLIV_014400</name>
</gene>
<feature type="compositionally biased region" description="Low complexity" evidence="1">
    <location>
        <begin position="1329"/>
        <end position="1348"/>
    </location>
</feature>
<reference evidence="2" key="1">
    <citation type="submission" date="2011-02" db="EMBL/GenBank/DDBJ databases">
        <authorList>
            <person name="Aslett M."/>
        </authorList>
    </citation>
    <scope>NUCLEOTIDE SEQUENCE</scope>
    <source>
        <strain evidence="2">Liverpool</strain>
    </source>
</reference>
<feature type="compositionally biased region" description="Basic and acidic residues" evidence="1">
    <location>
        <begin position="724"/>
        <end position="733"/>
    </location>
</feature>
<feature type="compositionally biased region" description="Polar residues" evidence="1">
    <location>
        <begin position="237"/>
        <end position="251"/>
    </location>
</feature>
<feature type="compositionally biased region" description="Low complexity" evidence="1">
    <location>
        <begin position="1294"/>
        <end position="1305"/>
    </location>
</feature>
<feature type="region of interest" description="Disordered" evidence="1">
    <location>
        <begin position="143"/>
        <end position="750"/>
    </location>
</feature>
<dbReference type="eggNOG" id="ENOG502QZQG">
    <property type="taxonomic scope" value="Eukaryota"/>
</dbReference>
<feature type="compositionally biased region" description="Low complexity" evidence="1">
    <location>
        <begin position="973"/>
        <end position="987"/>
    </location>
</feature>
<evidence type="ECO:0000313" key="2">
    <source>
        <dbReference type="EMBL" id="CBZ51646.1"/>
    </source>
</evidence>
<feature type="region of interest" description="Disordered" evidence="1">
    <location>
        <begin position="1996"/>
        <end position="2053"/>
    </location>
</feature>
<dbReference type="OMA" id="HAYSPWG"/>
<proteinExistence type="predicted"/>
<feature type="region of interest" description="Disordered" evidence="1">
    <location>
        <begin position="1449"/>
        <end position="1876"/>
    </location>
</feature>
<feature type="compositionally biased region" description="Basic and acidic residues" evidence="1">
    <location>
        <begin position="184"/>
        <end position="211"/>
    </location>
</feature>
<feature type="compositionally biased region" description="Basic and acidic residues" evidence="1">
    <location>
        <begin position="159"/>
        <end position="170"/>
    </location>
</feature>
<feature type="compositionally biased region" description="Basic and acidic residues" evidence="1">
    <location>
        <begin position="2221"/>
        <end position="2233"/>
    </location>
</feature>
<dbReference type="EMBL" id="LN714479">
    <property type="protein sequence ID" value="CEL65600.1"/>
    <property type="molecule type" value="Genomic_DNA"/>
</dbReference>
<feature type="compositionally biased region" description="Basic and acidic residues" evidence="1">
    <location>
        <begin position="1687"/>
        <end position="1697"/>
    </location>
</feature>
<feature type="compositionally biased region" description="Low complexity" evidence="1">
    <location>
        <begin position="1855"/>
        <end position="1874"/>
    </location>
</feature>
<feature type="compositionally biased region" description="Basic and acidic residues" evidence="1">
    <location>
        <begin position="1093"/>
        <end position="1114"/>
    </location>
</feature>
<dbReference type="RefSeq" id="XP_003881679.1">
    <property type="nucleotide sequence ID" value="XM_003881630.1"/>
</dbReference>